<organism evidence="7 9">
    <name type="scientific">Treponema socranskii subsp. socranskii VPI DR56BR1116 = ATCC 35536</name>
    <dbReference type="NCBI Taxonomy" id="1125725"/>
    <lineage>
        <taxon>Bacteria</taxon>
        <taxon>Pseudomonadati</taxon>
        <taxon>Spirochaetota</taxon>
        <taxon>Spirochaetia</taxon>
        <taxon>Spirochaetales</taxon>
        <taxon>Treponemataceae</taxon>
        <taxon>Treponema</taxon>
    </lineage>
</organism>
<evidence type="ECO:0000313" key="8">
    <source>
        <dbReference type="EMBL" id="ERK04431.1"/>
    </source>
</evidence>
<dbReference type="EMBL" id="AUZJ01000058">
    <property type="protein sequence ID" value="ERF59785.1"/>
    <property type="molecule type" value="Genomic_DNA"/>
</dbReference>
<dbReference type="InterPro" id="IPR039262">
    <property type="entry name" value="DTWD2/TAPT"/>
</dbReference>
<evidence type="ECO:0000313" key="9">
    <source>
        <dbReference type="Proteomes" id="UP000016412"/>
    </source>
</evidence>
<dbReference type="Proteomes" id="UP000016646">
    <property type="component" value="Unassembled WGS sequence"/>
</dbReference>
<reference evidence="9 10" key="1">
    <citation type="submission" date="2013-08" db="EMBL/GenBank/DDBJ databases">
        <authorList>
            <person name="Durkin A.S."/>
            <person name="Haft D.R."/>
            <person name="McCorrison J."/>
            <person name="Torralba M."/>
            <person name="Gillis M."/>
            <person name="Haft D.H."/>
            <person name="Methe B."/>
            <person name="Sutton G."/>
            <person name="Nelson K.E."/>
        </authorList>
    </citation>
    <scope>NUCLEOTIDE SEQUENCE [LARGE SCALE GENOMIC DNA]</scope>
    <source>
        <strain evidence="8 10">ATCC 35536</strain>
        <strain evidence="7 9">VPI DR56BR1116</strain>
    </source>
</reference>
<keyword evidence="4" id="KW-0819">tRNA processing</keyword>
<dbReference type="PANTHER" id="PTHR21392">
    <property type="entry name" value="TRNA-URIDINE AMINOCARBOXYPROPYLTRANSFERASE 2"/>
    <property type="match status" value="1"/>
</dbReference>
<dbReference type="EC" id="2.5.1.25" evidence="1"/>
<dbReference type="InterPro" id="IPR005636">
    <property type="entry name" value="DTW"/>
</dbReference>
<evidence type="ECO:0000259" key="6">
    <source>
        <dbReference type="SMART" id="SM01144"/>
    </source>
</evidence>
<evidence type="ECO:0000313" key="10">
    <source>
        <dbReference type="Proteomes" id="UP000016646"/>
    </source>
</evidence>
<protein>
    <recommendedName>
        <fullName evidence="1">tRNA-uridine aminocarboxypropyltransferase</fullName>
        <ecNumber evidence="1">2.5.1.25</ecNumber>
    </recommendedName>
</protein>
<dbReference type="GO" id="GO:0008033">
    <property type="term" value="P:tRNA processing"/>
    <property type="evidence" value="ECO:0007669"/>
    <property type="project" value="UniProtKB-KW"/>
</dbReference>
<dbReference type="EMBL" id="AVQI01000022">
    <property type="protein sequence ID" value="ERK04431.1"/>
    <property type="molecule type" value="Genomic_DNA"/>
</dbReference>
<dbReference type="Pfam" id="PF03942">
    <property type="entry name" value="DTW"/>
    <property type="match status" value="1"/>
</dbReference>
<comment type="caution">
    <text evidence="7">The sequence shown here is derived from an EMBL/GenBank/DDBJ whole genome shotgun (WGS) entry which is preliminary data.</text>
</comment>
<dbReference type="STRING" id="1125725.HMPREF1325_0968"/>
<dbReference type="GO" id="GO:0016432">
    <property type="term" value="F:tRNA-uridine aminocarboxypropyltransferase activity"/>
    <property type="evidence" value="ECO:0007669"/>
    <property type="project" value="UniProtKB-EC"/>
</dbReference>
<dbReference type="PANTHER" id="PTHR21392:SF0">
    <property type="entry name" value="TRNA-URIDINE AMINOCARBOXYPROPYLTRANSFERASE 2"/>
    <property type="match status" value="1"/>
</dbReference>
<gene>
    <name evidence="8" type="ORF">HMPREF0860_1734</name>
    <name evidence="7" type="ORF">HMPREF1325_0968</name>
</gene>
<keyword evidence="10" id="KW-1185">Reference proteome</keyword>
<evidence type="ECO:0000256" key="3">
    <source>
        <dbReference type="ARBA" id="ARBA00022691"/>
    </source>
</evidence>
<dbReference type="eggNOG" id="COG3148">
    <property type="taxonomic scope" value="Bacteria"/>
</dbReference>
<keyword evidence="2" id="KW-0808">Transferase</keyword>
<evidence type="ECO:0000256" key="4">
    <source>
        <dbReference type="ARBA" id="ARBA00022694"/>
    </source>
</evidence>
<comment type="similarity">
    <text evidence="5">Belongs to the TDD superfamily. DTWD2 family.</text>
</comment>
<evidence type="ECO:0000313" key="7">
    <source>
        <dbReference type="EMBL" id="ERF59785.1"/>
    </source>
</evidence>
<proteinExistence type="inferred from homology"/>
<feature type="domain" description="DTW" evidence="6">
    <location>
        <begin position="1"/>
        <end position="200"/>
    </location>
</feature>
<dbReference type="AlphaFoldDB" id="U1GP58"/>
<evidence type="ECO:0000256" key="1">
    <source>
        <dbReference type="ARBA" id="ARBA00012386"/>
    </source>
</evidence>
<dbReference type="PATRIC" id="fig|1125725.3.peg.2289"/>
<evidence type="ECO:0000256" key="2">
    <source>
        <dbReference type="ARBA" id="ARBA00022679"/>
    </source>
</evidence>
<dbReference type="RefSeq" id="WP_021331263.1">
    <property type="nucleotide sequence ID" value="NZ_AUZJ01000058.1"/>
</dbReference>
<keyword evidence="3" id="KW-0949">S-adenosyl-L-methionine</keyword>
<dbReference type="OrthoDB" id="268835at2"/>
<dbReference type="SMART" id="SM01144">
    <property type="entry name" value="DTW"/>
    <property type="match status" value="1"/>
</dbReference>
<sequence length="226" mass="26070">MSDRCWRCFRPVRYCLCKYAEPVDAGVKFVLLMHPKEAKRERTGTGRIAHVSLVDSEILVGLDFSKNERLHELLSDERYFPVLLYPGKDANTVRTEGFADLVGDKTLLVLVIDATWFCSRKVIEHSAFLLDLPRLSFAGSYRSEFTFKREPSPDYISTIESCYYLIKELQSVHLAGENADPEPLMTVFRKLIRDQLQAQNDRIDGKLPDTHSYNWKYTKKVAIPET</sequence>
<accession>U1GP58</accession>
<dbReference type="Proteomes" id="UP000016412">
    <property type="component" value="Unassembled WGS sequence"/>
</dbReference>
<name>U1GP58_TRESO</name>
<evidence type="ECO:0000256" key="5">
    <source>
        <dbReference type="ARBA" id="ARBA00034489"/>
    </source>
</evidence>